<evidence type="ECO:0000256" key="1">
    <source>
        <dbReference type="SAM" id="MobiDB-lite"/>
    </source>
</evidence>
<organism evidence="4 5">
    <name type="scientific">Curtobacterium flaccumfaciens</name>
    <dbReference type="NCBI Taxonomy" id="2035"/>
    <lineage>
        <taxon>Bacteria</taxon>
        <taxon>Bacillati</taxon>
        <taxon>Actinomycetota</taxon>
        <taxon>Actinomycetes</taxon>
        <taxon>Micrococcales</taxon>
        <taxon>Microbacteriaceae</taxon>
        <taxon>Curtobacterium</taxon>
    </lineage>
</organism>
<dbReference type="AlphaFoldDB" id="A0A4R6DHT0"/>
<feature type="transmembrane region" description="Helical" evidence="2">
    <location>
        <begin position="273"/>
        <end position="291"/>
    </location>
</feature>
<protein>
    <submittedName>
        <fullName evidence="4">Putative membrane protein</fullName>
    </submittedName>
</protein>
<proteinExistence type="predicted"/>
<feature type="transmembrane region" description="Helical" evidence="2">
    <location>
        <begin position="86"/>
        <end position="107"/>
    </location>
</feature>
<dbReference type="PANTHER" id="PTHR34473:SF2">
    <property type="entry name" value="UPF0699 TRANSMEMBRANE PROTEIN YDBT"/>
    <property type="match status" value="1"/>
</dbReference>
<dbReference type="OrthoDB" id="3190163at2"/>
<reference evidence="4 5" key="1">
    <citation type="submission" date="2019-03" db="EMBL/GenBank/DDBJ databases">
        <title>Genomic analyses of the natural microbiome of Caenorhabditis elegans.</title>
        <authorList>
            <person name="Samuel B."/>
        </authorList>
    </citation>
    <scope>NUCLEOTIDE SEQUENCE [LARGE SCALE GENOMIC DNA]</scope>
    <source>
        <strain evidence="4 5">JUb65</strain>
    </source>
</reference>
<accession>A0A4R6DHT0</accession>
<feature type="transmembrane region" description="Helical" evidence="2">
    <location>
        <begin position="243"/>
        <end position="267"/>
    </location>
</feature>
<keyword evidence="2" id="KW-1133">Transmembrane helix</keyword>
<feature type="compositionally biased region" description="Low complexity" evidence="1">
    <location>
        <begin position="555"/>
        <end position="582"/>
    </location>
</feature>
<gene>
    <name evidence="4" type="ORF">EDF64_10516</name>
</gene>
<evidence type="ECO:0000256" key="2">
    <source>
        <dbReference type="SAM" id="Phobius"/>
    </source>
</evidence>
<feature type="region of interest" description="Disordered" evidence="1">
    <location>
        <begin position="529"/>
        <end position="607"/>
    </location>
</feature>
<feature type="compositionally biased region" description="Basic and acidic residues" evidence="1">
    <location>
        <begin position="533"/>
        <end position="544"/>
    </location>
</feature>
<name>A0A4R6DHT0_9MICO</name>
<dbReference type="Proteomes" id="UP000295764">
    <property type="component" value="Unassembled WGS sequence"/>
</dbReference>
<dbReference type="PANTHER" id="PTHR34473">
    <property type="entry name" value="UPF0699 TRANSMEMBRANE PROTEIN YDBS"/>
    <property type="match status" value="1"/>
</dbReference>
<dbReference type="EMBL" id="SNVW01000005">
    <property type="protein sequence ID" value="TDN44187.1"/>
    <property type="molecule type" value="Genomic_DNA"/>
</dbReference>
<evidence type="ECO:0000313" key="5">
    <source>
        <dbReference type="Proteomes" id="UP000295764"/>
    </source>
</evidence>
<keyword evidence="2" id="KW-0812">Transmembrane</keyword>
<evidence type="ECO:0000259" key="3">
    <source>
        <dbReference type="Pfam" id="PF03703"/>
    </source>
</evidence>
<sequence length="607" mass="64714">MTFRPGPPPPTPPSARGNAAAAAPLTDGEWHRLHPLTPLLKGGIFLIVILGYVLNSLRDQLVEFFIPGSGPEDDGDPVRYVYEHGVVGWVLLGIVVLLVVLIGLFYLSWRMHEFRVTGEIVEVRSGVLFRTNRKARLDRIQGINISRPLVPRIFGTAKLEIAQAGNDANVQLAYLGTTAADDLRQRILVLASGAKEDEADTGHGPARASNGRLQDRVDQVFAPELDPSAVHATRIVKVHPGRLIASMLLSGTTIFILLAVAAMIVSVSLTGEYGILFGLFPAVIGAGGYYVRKFSRSLQYTIAETRDGIRIGFGLVSTSNETLPPGRIHAVSVAQPLLWRPFGWWDVRINRATNAGNGASNNQQVSSIVLPVGTATDVREVLDIILPGLVGTAVMGASASQEELREGSSEAVNVVDESLTTTGDRGGFVHSPRRGAWLRPFAFRRNGYRFVPGAVLLRLGAVWRSLVIVPLPRVQSIKVSQGPLERALRLASVHVQTVQGPVSASVGALDARDAQRLWAETAERAVEAAAADTSHRWREREARQRPGAHAAVPQDAASTAPAGSAPTGTTAPTGADPATRGAEPTPSTGTVPPDSPWGAVPPPGAAR</sequence>
<feature type="domain" description="YdbS-like PH" evidence="3">
    <location>
        <begin position="444"/>
        <end position="518"/>
    </location>
</feature>
<evidence type="ECO:0000313" key="4">
    <source>
        <dbReference type="EMBL" id="TDN44187.1"/>
    </source>
</evidence>
<dbReference type="RefSeq" id="WP_133519639.1">
    <property type="nucleotide sequence ID" value="NZ_SNVW01000005.1"/>
</dbReference>
<dbReference type="InterPro" id="IPR005182">
    <property type="entry name" value="YdbS-like_PH"/>
</dbReference>
<dbReference type="Pfam" id="PF03703">
    <property type="entry name" value="bPH_2"/>
    <property type="match status" value="2"/>
</dbReference>
<feature type="domain" description="YdbS-like PH" evidence="3">
    <location>
        <begin position="109"/>
        <end position="187"/>
    </location>
</feature>
<keyword evidence="2" id="KW-0472">Membrane</keyword>
<feature type="compositionally biased region" description="Pro residues" evidence="1">
    <location>
        <begin position="593"/>
        <end position="607"/>
    </location>
</feature>
<comment type="caution">
    <text evidence="4">The sequence shown here is derived from an EMBL/GenBank/DDBJ whole genome shotgun (WGS) entry which is preliminary data.</text>
</comment>